<gene>
    <name evidence="3" type="ORF">NTJ_02328</name>
    <name evidence="4" type="ORF">NTJ_06229</name>
    <name evidence="5" type="ORF">NTJ_12005</name>
</gene>
<dbReference type="InterPro" id="IPR055469">
    <property type="entry name" value="DUF7041"/>
</dbReference>
<feature type="region of interest" description="Disordered" evidence="1">
    <location>
        <begin position="234"/>
        <end position="255"/>
    </location>
</feature>
<evidence type="ECO:0000256" key="1">
    <source>
        <dbReference type="SAM" id="MobiDB-lite"/>
    </source>
</evidence>
<keyword evidence="4" id="KW-0808">Transferase</keyword>
<dbReference type="EMBL" id="AP028918">
    <property type="protein sequence ID" value="BES99187.1"/>
    <property type="molecule type" value="Genomic_DNA"/>
</dbReference>
<dbReference type="Proteomes" id="UP001307889">
    <property type="component" value="Chromosome 10"/>
</dbReference>
<reference evidence="4 6" key="1">
    <citation type="submission" date="2023-09" db="EMBL/GenBank/DDBJ databases">
        <title>Nesidiocoris tenuis whole genome shotgun sequence.</title>
        <authorList>
            <person name="Shibata T."/>
            <person name="Shimoda M."/>
            <person name="Kobayashi T."/>
            <person name="Uehara T."/>
        </authorList>
    </citation>
    <scope>NUCLEOTIDE SEQUENCE [LARGE SCALE GENOMIC DNA]</scope>
    <source>
        <strain evidence="4 6">Japan</strain>
    </source>
</reference>
<protein>
    <submittedName>
        <fullName evidence="4">Reverse transcriptase (RNA-dependent DNA polymerase)</fullName>
    </submittedName>
</protein>
<dbReference type="Pfam" id="PF23055">
    <property type="entry name" value="DUF7041"/>
    <property type="match status" value="1"/>
</dbReference>
<evidence type="ECO:0000313" key="5">
    <source>
        <dbReference type="EMBL" id="BES99187.1"/>
    </source>
</evidence>
<proteinExistence type="predicted"/>
<keyword evidence="6" id="KW-1185">Reference proteome</keyword>
<keyword evidence="4" id="KW-0548">Nucleotidyltransferase</keyword>
<dbReference type="Proteomes" id="UP001307889">
    <property type="component" value="Chromosome 1"/>
</dbReference>
<reference evidence="4" key="2">
    <citation type="submission" date="2023-09" db="EMBL/GenBank/DDBJ databases">
        <authorList>
            <consortium name="Insect Design Technology Group"/>
            <person name="Shibata T."/>
            <person name="Kobayashi T."/>
            <person name="Uehara T."/>
        </authorList>
    </citation>
    <scope>NUCLEOTIDE SEQUENCE</scope>
    <source>
        <strain evidence="4">Japan</strain>
    </source>
</reference>
<sequence>MSRSNTPSPEPKPDPDVHNENEEVNVVRLKLPPFWTEHPEIWFYQVEAQFVNEKLRTENAKFNQLIANLEPKYLENVWDIITDSTQQTKYTSCKHRLLEVFKESDEKQLKKLLTGVELGDSKPSQLLRKMKSLAGKNFSNKAMKTLWLDKLPESVRNILIVSEENMDKLAVMADRIFEINPNRELYPVTTDKAVSSRHEHQPIVPTDQVAVLTAQISALAKQIEELQANFRSRNPVPGRSLRRYRSRSRSRSRAYDPKGKYCYSHFRYGAKCYPEKCTPPCSWSSENGPRQGK</sequence>
<keyword evidence="4" id="KW-0695">RNA-directed DNA polymerase</keyword>
<dbReference type="EMBL" id="AP028909">
    <property type="protein sequence ID" value="BES89521.1"/>
    <property type="molecule type" value="Genomic_DNA"/>
</dbReference>
<feature type="compositionally biased region" description="Basic and acidic residues" evidence="1">
    <location>
        <begin position="11"/>
        <end position="21"/>
    </location>
</feature>
<dbReference type="PANTHER" id="PTHR33327:SF3">
    <property type="entry name" value="RNA-DIRECTED DNA POLYMERASE"/>
    <property type="match status" value="1"/>
</dbReference>
<dbReference type="GO" id="GO:0003964">
    <property type="term" value="F:RNA-directed DNA polymerase activity"/>
    <property type="evidence" value="ECO:0007669"/>
    <property type="project" value="UniProtKB-KW"/>
</dbReference>
<organism evidence="4 6">
    <name type="scientific">Nesidiocoris tenuis</name>
    <dbReference type="NCBI Taxonomy" id="355587"/>
    <lineage>
        <taxon>Eukaryota</taxon>
        <taxon>Metazoa</taxon>
        <taxon>Ecdysozoa</taxon>
        <taxon>Arthropoda</taxon>
        <taxon>Hexapoda</taxon>
        <taxon>Insecta</taxon>
        <taxon>Pterygota</taxon>
        <taxon>Neoptera</taxon>
        <taxon>Paraneoptera</taxon>
        <taxon>Hemiptera</taxon>
        <taxon>Heteroptera</taxon>
        <taxon>Panheteroptera</taxon>
        <taxon>Cimicomorpha</taxon>
        <taxon>Miridae</taxon>
        <taxon>Dicyphina</taxon>
        <taxon>Nesidiocoris</taxon>
    </lineage>
</organism>
<evidence type="ECO:0000313" key="4">
    <source>
        <dbReference type="EMBL" id="BES93419.1"/>
    </source>
</evidence>
<dbReference type="EMBL" id="AP028912">
    <property type="protein sequence ID" value="BES93419.1"/>
    <property type="molecule type" value="Genomic_DNA"/>
</dbReference>
<feature type="domain" description="DUF7041" evidence="2">
    <location>
        <begin position="31"/>
        <end position="114"/>
    </location>
</feature>
<feature type="compositionally biased region" description="Basic residues" evidence="1">
    <location>
        <begin position="240"/>
        <end position="252"/>
    </location>
</feature>
<evidence type="ECO:0000313" key="3">
    <source>
        <dbReference type="EMBL" id="BES89521.1"/>
    </source>
</evidence>
<accession>A0ABN7AQ50</accession>
<dbReference type="Proteomes" id="UP001307889">
    <property type="component" value="Chromosome 4"/>
</dbReference>
<evidence type="ECO:0000259" key="2">
    <source>
        <dbReference type="Pfam" id="PF23055"/>
    </source>
</evidence>
<feature type="region of interest" description="Disordered" evidence="1">
    <location>
        <begin position="1"/>
        <end position="21"/>
    </location>
</feature>
<dbReference type="PANTHER" id="PTHR33327">
    <property type="entry name" value="ENDONUCLEASE"/>
    <property type="match status" value="1"/>
</dbReference>
<evidence type="ECO:0000313" key="6">
    <source>
        <dbReference type="Proteomes" id="UP001307889"/>
    </source>
</evidence>
<name>A0ABN7AQ50_9HEMI</name>